<dbReference type="PANTHER" id="PTHR47327:SF1">
    <property type="entry name" value="RE15579P"/>
    <property type="match status" value="1"/>
</dbReference>
<dbReference type="SMART" id="SM00473">
    <property type="entry name" value="PAN_AP"/>
    <property type="match status" value="3"/>
</dbReference>
<organism evidence="4 5">
    <name type="scientific">Ancylostoma caninum</name>
    <name type="common">Dog hookworm</name>
    <dbReference type="NCBI Taxonomy" id="29170"/>
    <lineage>
        <taxon>Eukaryota</taxon>
        <taxon>Metazoa</taxon>
        <taxon>Ecdysozoa</taxon>
        <taxon>Nematoda</taxon>
        <taxon>Chromadorea</taxon>
        <taxon>Rhabditida</taxon>
        <taxon>Rhabditina</taxon>
        <taxon>Rhabditomorpha</taxon>
        <taxon>Strongyloidea</taxon>
        <taxon>Ancylostomatidae</taxon>
        <taxon>Ancylostomatinae</taxon>
        <taxon>Ancylostoma</taxon>
    </lineage>
</organism>
<name>A0A368GI28_ANCCA</name>
<dbReference type="Pfam" id="PF00024">
    <property type="entry name" value="PAN_1"/>
    <property type="match status" value="3"/>
</dbReference>
<evidence type="ECO:0000313" key="5">
    <source>
        <dbReference type="Proteomes" id="UP000252519"/>
    </source>
</evidence>
<dbReference type="SUPFAM" id="SSF57414">
    <property type="entry name" value="Hairpin loop containing domain-like"/>
    <property type="match status" value="3"/>
</dbReference>
<feature type="signal peptide" evidence="2">
    <location>
        <begin position="1"/>
        <end position="20"/>
    </location>
</feature>
<dbReference type="PANTHER" id="PTHR47327">
    <property type="entry name" value="FI18240P1-RELATED"/>
    <property type="match status" value="1"/>
</dbReference>
<dbReference type="OrthoDB" id="5855977at2759"/>
<gene>
    <name evidence="4" type="ORF">ANCCAN_09968</name>
</gene>
<feature type="region of interest" description="Disordered" evidence="1">
    <location>
        <begin position="251"/>
        <end position="304"/>
    </location>
</feature>
<dbReference type="InterPro" id="IPR052774">
    <property type="entry name" value="Celegans_DevNeuronal_Protein"/>
</dbReference>
<feature type="domain" description="Apple" evidence="3">
    <location>
        <begin position="142"/>
        <end position="221"/>
    </location>
</feature>
<accession>A0A368GI28</accession>
<dbReference type="PROSITE" id="PS50948">
    <property type="entry name" value="PAN"/>
    <property type="match status" value="3"/>
</dbReference>
<protein>
    <submittedName>
        <fullName evidence="4">PAN domain protein</fullName>
    </submittedName>
</protein>
<comment type="caution">
    <text evidence="4">The sequence shown here is derived from an EMBL/GenBank/DDBJ whole genome shotgun (WGS) entry which is preliminary data.</text>
</comment>
<feature type="region of interest" description="Disordered" evidence="1">
    <location>
        <begin position="36"/>
        <end position="127"/>
    </location>
</feature>
<keyword evidence="5" id="KW-1185">Reference proteome</keyword>
<dbReference type="Gene3D" id="3.50.4.10">
    <property type="entry name" value="Hepatocyte Growth Factor"/>
    <property type="match status" value="3"/>
</dbReference>
<evidence type="ECO:0000256" key="1">
    <source>
        <dbReference type="SAM" id="MobiDB-lite"/>
    </source>
</evidence>
<feature type="domain" description="Apple" evidence="3">
    <location>
        <begin position="302"/>
        <end position="388"/>
    </location>
</feature>
<feature type="domain" description="Apple" evidence="3">
    <location>
        <begin position="397"/>
        <end position="483"/>
    </location>
</feature>
<feature type="compositionally biased region" description="Low complexity" evidence="1">
    <location>
        <begin position="42"/>
        <end position="56"/>
    </location>
</feature>
<proteinExistence type="predicted"/>
<dbReference type="EMBL" id="JOJR01000140">
    <property type="protein sequence ID" value="RCN44023.1"/>
    <property type="molecule type" value="Genomic_DNA"/>
</dbReference>
<feature type="chain" id="PRO_5016885924" evidence="2">
    <location>
        <begin position="21"/>
        <end position="623"/>
    </location>
</feature>
<dbReference type="GO" id="GO:0009653">
    <property type="term" value="P:anatomical structure morphogenesis"/>
    <property type="evidence" value="ECO:0007669"/>
    <property type="project" value="TreeGrafter"/>
</dbReference>
<reference evidence="4 5" key="1">
    <citation type="submission" date="2014-10" db="EMBL/GenBank/DDBJ databases">
        <title>Draft genome of the hookworm Ancylostoma caninum.</title>
        <authorList>
            <person name="Mitreva M."/>
        </authorList>
    </citation>
    <scope>NUCLEOTIDE SEQUENCE [LARGE SCALE GENOMIC DNA]</scope>
    <source>
        <strain evidence="4 5">Baltimore</strain>
    </source>
</reference>
<keyword evidence="2" id="KW-0732">Signal</keyword>
<dbReference type="InterPro" id="IPR003609">
    <property type="entry name" value="Pan_app"/>
</dbReference>
<evidence type="ECO:0000313" key="4">
    <source>
        <dbReference type="EMBL" id="RCN44023.1"/>
    </source>
</evidence>
<feature type="region of interest" description="Disordered" evidence="1">
    <location>
        <begin position="545"/>
        <end position="564"/>
    </location>
</feature>
<sequence>MSVSRLRFLVAAVIFPTVLGNTSEVDFEDITSQHTFQESDDFPSPSSLSQSYGSSFRQQPSERSKSENLLHNYFEKKKEKLDKKPNKYSASPRHSGDATPPTEGFAGYGAPKSQQSPSVKVSRDPEEDRQVIAGIPDLNDPCFRRYANCIIVNAQPYERRSSLSLLHCKSYCLHSQTGVYSCRSFVYDNINQVCDLFAHVGDQAPARLLKFQSRDYFEPTHAYQCLNFPTPISSTTTAEPTTTESTTVATLPTRPESTEPAVARATKVDRREESEDIVKARETDELTEQKQADEQPPLRPYCPPGKNVSFLRTEGFELYNNDDITMPVTNVEECVSACEKNEISGQALDCRSFDYSPSSCSFSSETAVPVGNGQLKQRNDSYYYEKICVTESSMKNCVPTFTRFPQMVLVGFAEAVADATSFEACFEFCLESHITFGFNCSSGMYFFEEAQLNCVLNSEDRHTQSDLFTEENTDIVDYFEIGCQKPKTRPRMRSAKTYAVPNSLVIATETQTEWSKCEDGLQHRRKDCSNREHCGLESRNCGETTVPEIPPKNKKGMAKDEDLPTPEDIAKVKDDIRKHGLRCRADVCCPVFSGCAVGLRLNSKIKRLEWCKKPCANKRRRKA</sequence>
<feature type="compositionally biased region" description="Basic and acidic residues" evidence="1">
    <location>
        <begin position="60"/>
        <end position="85"/>
    </location>
</feature>
<feature type="compositionally biased region" description="Basic and acidic residues" evidence="1">
    <location>
        <begin position="266"/>
        <end position="293"/>
    </location>
</feature>
<dbReference type="CDD" id="cd01099">
    <property type="entry name" value="PAN_AP_HGF"/>
    <property type="match status" value="1"/>
</dbReference>
<dbReference type="Proteomes" id="UP000252519">
    <property type="component" value="Unassembled WGS sequence"/>
</dbReference>
<evidence type="ECO:0000259" key="3">
    <source>
        <dbReference type="PROSITE" id="PS50948"/>
    </source>
</evidence>
<dbReference type="AlphaFoldDB" id="A0A368GI28"/>
<evidence type="ECO:0000256" key="2">
    <source>
        <dbReference type="SAM" id="SignalP"/>
    </source>
</evidence>